<dbReference type="Proteomes" id="UP001630127">
    <property type="component" value="Unassembled WGS sequence"/>
</dbReference>
<gene>
    <name evidence="1" type="ORF">ACH5RR_023375</name>
</gene>
<sequence length="172" mass="19543">MKLIVEIYQSSFTTSQPPSRKCWLATNWTRLPLANGQVSSSITLKRLDIMCGDVGIQGFKRYYALEGIEYVMLAIDVGLSRLINRVFDLYVKADILELEPNEDDIGVIKGEEYESRNKQEVAGNSSPEMNQNFCKSCSSFWNLKVTPHFWYIDGLEDMARAQELQGLPPHGN</sequence>
<protein>
    <submittedName>
        <fullName evidence="1">Uncharacterized protein</fullName>
    </submittedName>
</protein>
<evidence type="ECO:0000313" key="1">
    <source>
        <dbReference type="EMBL" id="KAL3516473.1"/>
    </source>
</evidence>
<reference evidence="1 2" key="1">
    <citation type="submission" date="2024-11" db="EMBL/GenBank/DDBJ databases">
        <title>A near-complete genome assembly of Cinchona calisaya.</title>
        <authorList>
            <person name="Lian D.C."/>
            <person name="Zhao X.W."/>
            <person name="Wei L."/>
        </authorList>
    </citation>
    <scope>NUCLEOTIDE SEQUENCE [LARGE SCALE GENOMIC DNA]</scope>
    <source>
        <tissue evidence="1">Nenye</tissue>
    </source>
</reference>
<evidence type="ECO:0000313" key="2">
    <source>
        <dbReference type="Proteomes" id="UP001630127"/>
    </source>
</evidence>
<dbReference type="AlphaFoldDB" id="A0ABD2ZBL0"/>
<keyword evidence="2" id="KW-1185">Reference proteome</keyword>
<dbReference type="EMBL" id="JBJUIK010000010">
    <property type="protein sequence ID" value="KAL3516473.1"/>
    <property type="molecule type" value="Genomic_DNA"/>
</dbReference>
<comment type="caution">
    <text evidence="1">The sequence shown here is derived from an EMBL/GenBank/DDBJ whole genome shotgun (WGS) entry which is preliminary data.</text>
</comment>
<proteinExistence type="predicted"/>
<accession>A0ABD2ZBL0</accession>
<organism evidence="1 2">
    <name type="scientific">Cinchona calisaya</name>
    <dbReference type="NCBI Taxonomy" id="153742"/>
    <lineage>
        <taxon>Eukaryota</taxon>
        <taxon>Viridiplantae</taxon>
        <taxon>Streptophyta</taxon>
        <taxon>Embryophyta</taxon>
        <taxon>Tracheophyta</taxon>
        <taxon>Spermatophyta</taxon>
        <taxon>Magnoliopsida</taxon>
        <taxon>eudicotyledons</taxon>
        <taxon>Gunneridae</taxon>
        <taxon>Pentapetalae</taxon>
        <taxon>asterids</taxon>
        <taxon>lamiids</taxon>
        <taxon>Gentianales</taxon>
        <taxon>Rubiaceae</taxon>
        <taxon>Cinchonoideae</taxon>
        <taxon>Cinchoneae</taxon>
        <taxon>Cinchona</taxon>
    </lineage>
</organism>
<name>A0ABD2ZBL0_9GENT</name>